<dbReference type="PANTHER" id="PTHR11412:SF81">
    <property type="entry name" value="COMPLEMENT C3"/>
    <property type="match status" value="1"/>
</dbReference>
<dbReference type="Pfam" id="PF07678">
    <property type="entry name" value="TED_complement"/>
    <property type="match status" value="1"/>
</dbReference>
<dbReference type="SUPFAM" id="SSF50242">
    <property type="entry name" value="TIMP-like"/>
    <property type="match status" value="1"/>
</dbReference>
<evidence type="ECO:0000256" key="1">
    <source>
        <dbReference type="ARBA" id="ARBA00004613"/>
    </source>
</evidence>
<protein>
    <recommendedName>
        <fullName evidence="5">NTR domain-containing protein</fullName>
    </recommendedName>
</protein>
<keyword evidence="4" id="KW-1015">Disulfide bond</keyword>
<dbReference type="Gene3D" id="2.60.120.1540">
    <property type="match status" value="1"/>
</dbReference>
<dbReference type="Proteomes" id="UP000261520">
    <property type="component" value="Unplaced"/>
</dbReference>
<dbReference type="FunFam" id="2.40.50.120:FF:000013">
    <property type="entry name" value="Complement C3"/>
    <property type="match status" value="1"/>
</dbReference>
<reference evidence="6" key="2">
    <citation type="submission" date="2025-09" db="UniProtKB">
        <authorList>
            <consortium name="Ensembl"/>
        </authorList>
    </citation>
    <scope>IDENTIFICATION</scope>
</reference>
<proteinExistence type="predicted"/>
<organism evidence="6 7">
    <name type="scientific">Periophthalmus magnuspinnatus</name>
    <dbReference type="NCBI Taxonomy" id="409849"/>
    <lineage>
        <taxon>Eukaryota</taxon>
        <taxon>Metazoa</taxon>
        <taxon>Chordata</taxon>
        <taxon>Craniata</taxon>
        <taxon>Vertebrata</taxon>
        <taxon>Euteleostomi</taxon>
        <taxon>Actinopterygii</taxon>
        <taxon>Neopterygii</taxon>
        <taxon>Teleostei</taxon>
        <taxon>Neoteleostei</taxon>
        <taxon>Acanthomorphata</taxon>
        <taxon>Gobiaria</taxon>
        <taxon>Gobiiformes</taxon>
        <taxon>Gobioidei</taxon>
        <taxon>Gobiidae</taxon>
        <taxon>Oxudercinae</taxon>
        <taxon>Periophthalmus</taxon>
    </lineage>
</organism>
<dbReference type="PROSITE" id="PS00477">
    <property type="entry name" value="ALPHA_2_MACROGLOBULIN"/>
    <property type="match status" value="1"/>
</dbReference>
<dbReference type="Ensembl" id="ENSPMGT00000031215.1">
    <property type="protein sequence ID" value="ENSPMGP00000029330.1"/>
    <property type="gene ID" value="ENSPMGG00000023597.1"/>
</dbReference>
<dbReference type="Gene3D" id="2.60.40.690">
    <property type="entry name" value="Alpha-macroglobulin, receptor-binding domain"/>
    <property type="match status" value="1"/>
</dbReference>
<dbReference type="InterPro" id="IPR019742">
    <property type="entry name" value="MacrogloblnA2_CS"/>
</dbReference>
<dbReference type="GO" id="GO:0004866">
    <property type="term" value="F:endopeptidase inhibitor activity"/>
    <property type="evidence" value="ECO:0007669"/>
    <property type="project" value="InterPro"/>
</dbReference>
<name>A0A3B4BLJ7_9GOBI</name>
<dbReference type="InterPro" id="IPR041425">
    <property type="entry name" value="C3/4/5_MG1"/>
</dbReference>
<keyword evidence="7" id="KW-1185">Reference proteome</keyword>
<feature type="domain" description="NTR" evidence="5">
    <location>
        <begin position="993"/>
        <end position="1141"/>
    </location>
</feature>
<dbReference type="InterPro" id="IPR001599">
    <property type="entry name" value="Macroglobln_a2"/>
</dbReference>
<dbReference type="PANTHER" id="PTHR11412">
    <property type="entry name" value="MACROGLOBULIN / COMPLEMENT"/>
    <property type="match status" value="1"/>
</dbReference>
<dbReference type="GO" id="GO:0005615">
    <property type="term" value="C:extracellular space"/>
    <property type="evidence" value="ECO:0007669"/>
    <property type="project" value="InterPro"/>
</dbReference>
<dbReference type="Pfam" id="PF00207">
    <property type="entry name" value="A2M"/>
    <property type="match status" value="1"/>
</dbReference>
<dbReference type="Pfam" id="PF17790">
    <property type="entry name" value="MG1"/>
    <property type="match status" value="1"/>
</dbReference>
<dbReference type="PROSITE" id="PS50189">
    <property type="entry name" value="NTR"/>
    <property type="match status" value="1"/>
</dbReference>
<dbReference type="SMART" id="SM01361">
    <property type="entry name" value="A2M_recep"/>
    <property type="match status" value="1"/>
</dbReference>
<evidence type="ECO:0000256" key="3">
    <source>
        <dbReference type="ARBA" id="ARBA00022966"/>
    </source>
</evidence>
<dbReference type="SMART" id="SM01419">
    <property type="entry name" value="Thiol-ester_cl"/>
    <property type="match status" value="1"/>
</dbReference>
<dbReference type="SUPFAM" id="SSF49410">
    <property type="entry name" value="Alpha-macroglobulin receptor domain"/>
    <property type="match status" value="1"/>
</dbReference>
<dbReference type="Pfam" id="PF01759">
    <property type="entry name" value="NTR"/>
    <property type="match status" value="1"/>
</dbReference>
<dbReference type="Gene3D" id="6.20.50.160">
    <property type="match status" value="1"/>
</dbReference>
<dbReference type="InterPro" id="IPR008930">
    <property type="entry name" value="Terpenoid_cyclase/PrenylTrfase"/>
</dbReference>
<dbReference type="InterPro" id="IPR008993">
    <property type="entry name" value="TIMP-like_OB-fold"/>
</dbReference>
<dbReference type="Gene3D" id="2.60.40.1930">
    <property type="match status" value="3"/>
</dbReference>
<dbReference type="InterPro" id="IPR036595">
    <property type="entry name" value="A-macroglobulin_rcpt-bd_sf"/>
</dbReference>
<reference evidence="6" key="1">
    <citation type="submission" date="2025-08" db="UniProtKB">
        <authorList>
            <consortium name="Ensembl"/>
        </authorList>
    </citation>
    <scope>IDENTIFICATION</scope>
</reference>
<evidence type="ECO:0000313" key="6">
    <source>
        <dbReference type="Ensembl" id="ENSPMGP00000029330.1"/>
    </source>
</evidence>
<dbReference type="InterPro" id="IPR047565">
    <property type="entry name" value="Alpha-macroglob_thiol-ester_cl"/>
</dbReference>
<dbReference type="InterPro" id="IPR011625">
    <property type="entry name" value="A2M_N_BRD"/>
</dbReference>
<dbReference type="Gene3D" id="1.50.10.20">
    <property type="match status" value="1"/>
</dbReference>
<dbReference type="SMART" id="SM00643">
    <property type="entry name" value="C345C"/>
    <property type="match status" value="1"/>
</dbReference>
<dbReference type="CDD" id="cd02896">
    <property type="entry name" value="complement_C3_C4_C5"/>
    <property type="match status" value="1"/>
</dbReference>
<evidence type="ECO:0000256" key="2">
    <source>
        <dbReference type="ARBA" id="ARBA00022525"/>
    </source>
</evidence>
<dbReference type="InterPro" id="IPR011626">
    <property type="entry name" value="Alpha-macroglobulin_TED"/>
</dbReference>
<dbReference type="Pfam" id="PF07703">
    <property type="entry name" value="A2M_BRD"/>
    <property type="match status" value="1"/>
</dbReference>
<dbReference type="Gene3D" id="2.20.130.20">
    <property type="match status" value="1"/>
</dbReference>
<dbReference type="SMART" id="SM01360">
    <property type="entry name" value="A2M"/>
    <property type="match status" value="1"/>
</dbReference>
<dbReference type="AlphaFoldDB" id="A0A3B4BLJ7"/>
<evidence type="ECO:0000256" key="4">
    <source>
        <dbReference type="ARBA" id="ARBA00023157"/>
    </source>
</evidence>
<evidence type="ECO:0000313" key="7">
    <source>
        <dbReference type="Proteomes" id="UP000261520"/>
    </source>
</evidence>
<dbReference type="InterPro" id="IPR013783">
    <property type="entry name" value="Ig-like_fold"/>
</dbReference>
<dbReference type="InterPro" id="IPR050473">
    <property type="entry name" value="A2M/Complement_sys"/>
</dbReference>
<dbReference type="InterPro" id="IPR018933">
    <property type="entry name" value="Netrin_module_non-TIMP"/>
</dbReference>
<keyword evidence="3" id="KW-0882">Thioester bond</keyword>
<comment type="subcellular location">
    <subcellularLocation>
        <location evidence="1">Secreted</location>
    </subcellularLocation>
</comment>
<dbReference type="Gene3D" id="2.40.50.120">
    <property type="match status" value="1"/>
</dbReference>
<dbReference type="SMART" id="SM01359">
    <property type="entry name" value="A2M_N_2"/>
    <property type="match status" value="1"/>
</dbReference>
<dbReference type="Gene3D" id="2.60.40.10">
    <property type="entry name" value="Immunoglobulins"/>
    <property type="match status" value="1"/>
</dbReference>
<dbReference type="InterPro" id="IPR001134">
    <property type="entry name" value="Netrin_domain"/>
</dbReference>
<dbReference type="InterPro" id="IPR009048">
    <property type="entry name" value="A-macroglobulin_rcpt-bd"/>
</dbReference>
<dbReference type="Pfam" id="PF07677">
    <property type="entry name" value="A2M_recep"/>
    <property type="match status" value="1"/>
</dbReference>
<accession>A0A3B4BLJ7</accession>
<keyword evidence="2" id="KW-0964">Secreted</keyword>
<sequence>NLCRPKVMSAPNLLRVGTVENIFVECQDCAGKPAMNVEITAWNYPTKNLKLNGTSVTLDAANKYQALGEFVAKTNDERLPNARQTEVSMVARPHETKSNSYIHISEQNFTLILSRGQLVGFGRQLSDGQVTVVMIIPVTKKMLPSFRIIVYYHPTPSEVVSDSIWVDVDDSCMGTLKLEPKFPVVSYEPRRTFNLKVTGDPGATVGLVAVDKGVYVLNKKHLLTQKKIVEKADTGCTPGGGRNSMGVFFDAGLLFQTDTAEGTAYRQGNAPFTLHNSFYMDSSEIISRTNFPESWQWVTFKIPQCGKRDCQTEMGIPLKDSITTWVFTGISLSQNTGICVGKPLDVVVYKEFFLDLKLPYSAVVGEQIELRAIIHNYIQDEVRIELIETPNVCSAASKRGKFTQEVSLGPSSTRAVMFVIIPMEKGSLRIEVKAAVKNSWHSDGVIKQLLVVVRTCGTQEETISTGISKIEMVPGTPSSTKIFVTGEDQVSPLLETVIGGSAMGKLIVLPTGCGEQNMYHMTKPVIATTYLDNTNQWESVGLGKRSDALSHIKTGFQNEMKYAKPDGSFAVWPNAKSSTWLTAYVVKVFAMASNLVAIPNSAICNAVQWLILNTQKPDGMFTEVKMVYHREYTGDVHGRDSDASLTAFCLIAMQESKRICEPIVNSLPNAVDKSVTYLEKRLPSLTNPYAVTITSYALANENRLNKETLYRFASSERDHWTSPLGHVFSLEATAYALLALVKGRFLEEARPVVRWLTNQQKVGGGYGSTQATIMVYQAVSEYWTVAQEPDYNLDVKLKIPGRANLESFRFTRDNRHTTRTSIDEHVKLVATGTGEATLTLLTQYYAPPKDTLSNCTRFNLSLDFIDDNEGDIYKLRADFFFKNPKEAAKMSILDIALPTGFIPINDDLNALSEGRARVLSGWEFNKDLTDKGSLILYKDEKILKIKRTHKVGILQPGSVSLYEYYDATTKCVKFYHPQRKDGQLLKRCRDRICLCAEENCSMQRKGNIKNQERIAKACESTLTTVYSESFDTYTMRIENVIKEGTHDKQAQGQLRRFLSFPHCRETLNLQVNKGYLIMGTAEDTLWISNKFLLNYFRYEYLLGEKTWIEFWPRGEDCQKDEYRPTCLGIEDLINKYESHGCIAK</sequence>
<dbReference type="SUPFAM" id="SSF48239">
    <property type="entry name" value="Terpenoid cyclases/Protein prenyltransferases"/>
    <property type="match status" value="1"/>
</dbReference>
<evidence type="ECO:0000259" key="5">
    <source>
        <dbReference type="PROSITE" id="PS50189"/>
    </source>
</evidence>